<evidence type="ECO:0000313" key="2">
    <source>
        <dbReference type="EMBL" id="RAW12487.1"/>
    </source>
</evidence>
<keyword evidence="3" id="KW-1185">Reference proteome</keyword>
<accession>A0A329QJ74</accession>
<dbReference type="Gene3D" id="3.40.50.150">
    <property type="entry name" value="Vaccinia Virus protein VP39"/>
    <property type="match status" value="1"/>
</dbReference>
<sequence>MISQEVWVQVAMARKGLASMDEERSYTWTGAGGPFTVTIDSGVFAPSSTSRVLGDTMQINPGDTVLDAGCGSGVLSFVAARAGASRVIGCDVSQPAIDCANANARRLGLDDITEFRCGSLLEPVSDIRADTVIADISGVPDAVAEATGWFPDGRGGGPTGAELPIAMLADIKNHLTPHGRVYLPTATLQDESKVLRAARRVFGDDMRALASRDFPLPNAISRAKDVARLISDGVIRLNQRGSRLFWRLTVWSCGPA</sequence>
<dbReference type="PANTHER" id="PTHR47816:SF4">
    <property type="entry name" value="RIBOSOMAL RNA SMALL SUBUNIT METHYLTRANSFERASE C"/>
    <property type="match status" value="1"/>
</dbReference>
<evidence type="ECO:0008006" key="4">
    <source>
        <dbReference type="Google" id="ProtNLM"/>
    </source>
</evidence>
<dbReference type="CDD" id="cd02440">
    <property type="entry name" value="AdoMet_MTases"/>
    <property type="match status" value="1"/>
</dbReference>
<dbReference type="InterPro" id="IPR029063">
    <property type="entry name" value="SAM-dependent_MTases_sf"/>
</dbReference>
<organism evidence="2 3">
    <name type="scientific">Phytoactinopolyspora halophila</name>
    <dbReference type="NCBI Taxonomy" id="1981511"/>
    <lineage>
        <taxon>Bacteria</taxon>
        <taxon>Bacillati</taxon>
        <taxon>Actinomycetota</taxon>
        <taxon>Actinomycetes</taxon>
        <taxon>Jiangellales</taxon>
        <taxon>Jiangellaceae</taxon>
        <taxon>Phytoactinopolyspora</taxon>
    </lineage>
</organism>
<dbReference type="AlphaFoldDB" id="A0A329QJ74"/>
<protein>
    <recommendedName>
        <fullName evidence="4">Methyltransferase domain-containing protein</fullName>
    </recommendedName>
</protein>
<dbReference type="InterPro" id="IPR046977">
    <property type="entry name" value="RsmC/RlmG"/>
</dbReference>
<evidence type="ECO:0000256" key="1">
    <source>
        <dbReference type="ARBA" id="ARBA00022603"/>
    </source>
</evidence>
<dbReference type="Proteomes" id="UP000250462">
    <property type="component" value="Unassembled WGS sequence"/>
</dbReference>
<reference evidence="2 3" key="1">
    <citation type="submission" date="2018-06" db="EMBL/GenBank/DDBJ databases">
        <title>Phytoactinopolyspora halophila sp. nov., a novel halophilic actinomycete isolated from a saline soil in China.</title>
        <authorList>
            <person name="Tang S.-K."/>
        </authorList>
    </citation>
    <scope>NUCLEOTIDE SEQUENCE [LARGE SCALE GENOMIC DNA]</scope>
    <source>
        <strain evidence="2 3">YIM 96934</strain>
    </source>
</reference>
<name>A0A329QJ74_9ACTN</name>
<comment type="caution">
    <text evidence="2">The sequence shown here is derived from an EMBL/GenBank/DDBJ whole genome shotgun (WGS) entry which is preliminary data.</text>
</comment>
<dbReference type="GO" id="GO:0032259">
    <property type="term" value="P:methylation"/>
    <property type="evidence" value="ECO:0007669"/>
    <property type="project" value="UniProtKB-KW"/>
</dbReference>
<gene>
    <name evidence="2" type="ORF">DPM12_13885</name>
</gene>
<evidence type="ECO:0000313" key="3">
    <source>
        <dbReference type="Proteomes" id="UP000250462"/>
    </source>
</evidence>
<dbReference type="GO" id="GO:0008757">
    <property type="term" value="F:S-adenosylmethionine-dependent methyltransferase activity"/>
    <property type="evidence" value="ECO:0007669"/>
    <property type="project" value="InterPro"/>
</dbReference>
<keyword evidence="1" id="KW-0489">Methyltransferase</keyword>
<proteinExistence type="predicted"/>
<dbReference type="Pfam" id="PF06325">
    <property type="entry name" value="PrmA"/>
    <property type="match status" value="1"/>
</dbReference>
<keyword evidence="1" id="KW-0808">Transferase</keyword>
<dbReference type="PANTHER" id="PTHR47816">
    <property type="entry name" value="RIBOSOMAL RNA SMALL SUBUNIT METHYLTRANSFERASE C"/>
    <property type="match status" value="1"/>
</dbReference>
<dbReference type="SUPFAM" id="SSF53335">
    <property type="entry name" value="S-adenosyl-L-methionine-dependent methyltransferases"/>
    <property type="match status" value="1"/>
</dbReference>
<dbReference type="EMBL" id="QMIG01000015">
    <property type="protein sequence ID" value="RAW12487.1"/>
    <property type="molecule type" value="Genomic_DNA"/>
</dbReference>